<gene>
    <name evidence="1" type="ORF">B0H15DRAFT_815437</name>
</gene>
<organism evidence="1 2">
    <name type="scientific">Mycena belliarum</name>
    <dbReference type="NCBI Taxonomy" id="1033014"/>
    <lineage>
        <taxon>Eukaryota</taxon>
        <taxon>Fungi</taxon>
        <taxon>Dikarya</taxon>
        <taxon>Basidiomycota</taxon>
        <taxon>Agaricomycotina</taxon>
        <taxon>Agaricomycetes</taxon>
        <taxon>Agaricomycetidae</taxon>
        <taxon>Agaricales</taxon>
        <taxon>Marasmiineae</taxon>
        <taxon>Mycenaceae</taxon>
        <taxon>Mycena</taxon>
    </lineage>
</organism>
<comment type="caution">
    <text evidence="1">The sequence shown here is derived from an EMBL/GenBank/DDBJ whole genome shotgun (WGS) entry which is preliminary data.</text>
</comment>
<name>A0AAD6XY78_9AGAR</name>
<keyword evidence="2" id="KW-1185">Reference proteome</keyword>
<dbReference type="AlphaFoldDB" id="A0AAD6XY78"/>
<dbReference type="EMBL" id="JARJCN010000004">
    <property type="protein sequence ID" value="KAJ7101242.1"/>
    <property type="molecule type" value="Genomic_DNA"/>
</dbReference>
<protein>
    <submittedName>
        <fullName evidence="1">Uncharacterized protein</fullName>
    </submittedName>
</protein>
<dbReference type="Proteomes" id="UP001222325">
    <property type="component" value="Unassembled WGS sequence"/>
</dbReference>
<proteinExistence type="predicted"/>
<evidence type="ECO:0000313" key="1">
    <source>
        <dbReference type="EMBL" id="KAJ7101242.1"/>
    </source>
</evidence>
<reference evidence="1" key="1">
    <citation type="submission" date="2023-03" db="EMBL/GenBank/DDBJ databases">
        <title>Massive genome expansion in bonnet fungi (Mycena s.s.) driven by repeated elements and novel gene families across ecological guilds.</title>
        <authorList>
            <consortium name="Lawrence Berkeley National Laboratory"/>
            <person name="Harder C.B."/>
            <person name="Miyauchi S."/>
            <person name="Viragh M."/>
            <person name="Kuo A."/>
            <person name="Thoen E."/>
            <person name="Andreopoulos B."/>
            <person name="Lu D."/>
            <person name="Skrede I."/>
            <person name="Drula E."/>
            <person name="Henrissat B."/>
            <person name="Morin E."/>
            <person name="Kohler A."/>
            <person name="Barry K."/>
            <person name="LaButti K."/>
            <person name="Morin E."/>
            <person name="Salamov A."/>
            <person name="Lipzen A."/>
            <person name="Mereny Z."/>
            <person name="Hegedus B."/>
            <person name="Baldrian P."/>
            <person name="Stursova M."/>
            <person name="Weitz H."/>
            <person name="Taylor A."/>
            <person name="Grigoriev I.V."/>
            <person name="Nagy L.G."/>
            <person name="Martin F."/>
            <person name="Kauserud H."/>
        </authorList>
    </citation>
    <scope>NUCLEOTIDE SEQUENCE</scope>
    <source>
        <strain evidence="1">CBHHK173m</strain>
    </source>
</reference>
<evidence type="ECO:0000313" key="2">
    <source>
        <dbReference type="Proteomes" id="UP001222325"/>
    </source>
</evidence>
<accession>A0AAD6XY78</accession>
<sequence>MAPTKGTLYEYDMILAITQDTINHQFQLIPHEMSLGYLKYDSKKEKWVESKEGVTATIECPTVDLVDCDADYRSVRIKIKMTKATLNYWNEGTLETETLDGYSVSWLARIGQRNVQDLEQEAMTKETKQAIKDSLKEHKDKLPNEVFLITSIFCLFESTRVSNSFKFTNANGKDAAGSDVASTFLTKLQQTYSKMDKKDHPWVLGYGVSVDIPKKDAGTPLFYPSRFWFSTTPLAADPGNSTLNFCIIDNGSHKENLVDPTKNLMAGVLTSSDKTFVDLTRAANLKSDGVMGFSKTQYINRWIVPEILDRCTWASDLVYRKNQSKGRDGRYWTQTVTSTSDSRPKRWTHTVTVDEATRKVHRDDKWDGDWVNYSREYDPVPLPLPAKITWSEKLSGSSTVNIEYWSVLQDKSGSIPIDKKRLIHLKMEGQIKMRTKIRWGTSTDEYDYDQTLDWEDTFHISTTTDGRWTMSPDSNTWNEQIMSTPPGAASGIDFWYFACADGPWGVLDDPLISLPFKKDYINATLKSIAMCVVMPAGNVFTFLGLDSDETGNIYTHIKYKTIP</sequence>